<dbReference type="RefSeq" id="WP_158982738.1">
    <property type="nucleotide sequence ID" value="NZ_BAABKY010000001.1"/>
</dbReference>
<keyword evidence="4" id="KW-1185">Reference proteome</keyword>
<protein>
    <submittedName>
        <fullName evidence="3">Uncharacterized protein</fullName>
    </submittedName>
</protein>
<proteinExistence type="predicted"/>
<evidence type="ECO:0000256" key="1">
    <source>
        <dbReference type="SAM" id="MobiDB-lite"/>
    </source>
</evidence>
<dbReference type="EMBL" id="BAABKY010000001">
    <property type="protein sequence ID" value="GAA5070049.1"/>
    <property type="molecule type" value="Genomic_DNA"/>
</dbReference>
<keyword evidence="2" id="KW-0732">Signal</keyword>
<feature type="region of interest" description="Disordered" evidence="1">
    <location>
        <begin position="29"/>
        <end position="65"/>
    </location>
</feature>
<evidence type="ECO:0000313" key="4">
    <source>
        <dbReference type="Proteomes" id="UP001501083"/>
    </source>
</evidence>
<dbReference type="PROSITE" id="PS51257">
    <property type="entry name" value="PROKAR_LIPOPROTEIN"/>
    <property type="match status" value="1"/>
</dbReference>
<reference evidence="4" key="1">
    <citation type="journal article" date="2019" name="Int. J. Syst. Evol. Microbiol.">
        <title>The Global Catalogue of Microorganisms (GCM) 10K type strain sequencing project: providing services to taxonomists for standard genome sequencing and annotation.</title>
        <authorList>
            <consortium name="The Broad Institute Genomics Platform"/>
            <consortium name="The Broad Institute Genome Sequencing Center for Infectious Disease"/>
            <person name="Wu L."/>
            <person name="Ma J."/>
        </authorList>
    </citation>
    <scope>NUCLEOTIDE SEQUENCE [LARGE SCALE GENOMIC DNA]</scope>
    <source>
        <strain evidence="4">JCM 19212</strain>
    </source>
</reference>
<feature type="signal peptide" evidence="2">
    <location>
        <begin position="1"/>
        <end position="26"/>
    </location>
</feature>
<evidence type="ECO:0000313" key="3">
    <source>
        <dbReference type="EMBL" id="GAA5070049.1"/>
    </source>
</evidence>
<feature type="chain" id="PRO_5045628637" evidence="2">
    <location>
        <begin position="27"/>
        <end position="171"/>
    </location>
</feature>
<feature type="compositionally biased region" description="Low complexity" evidence="1">
    <location>
        <begin position="29"/>
        <end position="44"/>
    </location>
</feature>
<organism evidence="3 4">
    <name type="scientific">Lysobacter panacisoli</name>
    <dbReference type="NCBI Taxonomy" id="1255263"/>
    <lineage>
        <taxon>Bacteria</taxon>
        <taxon>Pseudomonadati</taxon>
        <taxon>Pseudomonadota</taxon>
        <taxon>Gammaproteobacteria</taxon>
        <taxon>Lysobacterales</taxon>
        <taxon>Lysobacteraceae</taxon>
        <taxon>Lysobacter</taxon>
    </lineage>
</organism>
<dbReference type="Proteomes" id="UP001501083">
    <property type="component" value="Unassembled WGS sequence"/>
</dbReference>
<sequence>MRIANRSILPVVALLGILVLASCQKAAPPAEPAAETPATVTADTSGQPARSTDVPAPEEPMPTAEKPVVEPSAFVDRVWQVSASSSAEPGTTYTFLSGGTLVIDSPNGTPMHGKWSLENGALTMVEEGVSYPTDILALDAGQFRLLSHNPGTPVEISLVPAADQTLPKAKP</sequence>
<accession>A0ABP9L321</accession>
<name>A0ABP9L321_9GAMM</name>
<gene>
    <name evidence="3" type="ORF">GCM10025759_07530</name>
</gene>
<evidence type="ECO:0000256" key="2">
    <source>
        <dbReference type="SAM" id="SignalP"/>
    </source>
</evidence>
<comment type="caution">
    <text evidence="3">The sequence shown here is derived from an EMBL/GenBank/DDBJ whole genome shotgun (WGS) entry which is preliminary data.</text>
</comment>